<name>A0A1I1EF19_9BACT</name>
<dbReference type="InterPro" id="IPR045121">
    <property type="entry name" value="CoAse"/>
</dbReference>
<keyword evidence="4" id="KW-0378">Hydrolase</keyword>
<dbReference type="Proteomes" id="UP000199514">
    <property type="component" value="Unassembled WGS sequence"/>
</dbReference>
<dbReference type="PROSITE" id="PS51462">
    <property type="entry name" value="NUDIX"/>
    <property type="match status" value="1"/>
</dbReference>
<evidence type="ECO:0000256" key="1">
    <source>
        <dbReference type="ARBA" id="ARBA00001936"/>
    </source>
</evidence>
<protein>
    <submittedName>
        <fullName evidence="8">NUDIX domain-containing protein</fullName>
    </submittedName>
</protein>
<dbReference type="Gene3D" id="3.90.79.10">
    <property type="entry name" value="Nucleoside Triphosphate Pyrophosphohydrolase"/>
    <property type="match status" value="1"/>
</dbReference>
<dbReference type="AlphaFoldDB" id="A0A1I1EF19"/>
<evidence type="ECO:0000313" key="8">
    <source>
        <dbReference type="EMBL" id="SFB85627.1"/>
    </source>
</evidence>
<comment type="cofactor">
    <cofactor evidence="1">
        <name>Mn(2+)</name>
        <dbReference type="ChEBI" id="CHEBI:29035"/>
    </cofactor>
</comment>
<dbReference type="PANTHER" id="PTHR12992:SF11">
    <property type="entry name" value="MITOCHONDRIAL COENZYME A DIPHOSPHATASE NUDT8"/>
    <property type="match status" value="1"/>
</dbReference>
<dbReference type="Pfam" id="PF00293">
    <property type="entry name" value="NUDIX"/>
    <property type="match status" value="1"/>
</dbReference>
<evidence type="ECO:0000259" key="7">
    <source>
        <dbReference type="PROSITE" id="PS51462"/>
    </source>
</evidence>
<dbReference type="SUPFAM" id="SSF55811">
    <property type="entry name" value="Nudix"/>
    <property type="match status" value="1"/>
</dbReference>
<keyword evidence="3" id="KW-0479">Metal-binding</keyword>
<evidence type="ECO:0000256" key="6">
    <source>
        <dbReference type="ARBA" id="ARBA00023211"/>
    </source>
</evidence>
<evidence type="ECO:0000256" key="2">
    <source>
        <dbReference type="ARBA" id="ARBA00001946"/>
    </source>
</evidence>
<reference evidence="8 9" key="1">
    <citation type="submission" date="2016-10" db="EMBL/GenBank/DDBJ databases">
        <authorList>
            <person name="de Groot N.N."/>
        </authorList>
    </citation>
    <scope>NUCLEOTIDE SEQUENCE [LARGE SCALE GENOMIC DNA]</scope>
    <source>
        <strain evidence="8 9">DSM 6793</strain>
    </source>
</reference>
<dbReference type="InterPro" id="IPR015797">
    <property type="entry name" value="NUDIX_hydrolase-like_dom_sf"/>
</dbReference>
<keyword evidence="9" id="KW-1185">Reference proteome</keyword>
<gene>
    <name evidence="8" type="ORF">SAMN05421780_101777</name>
</gene>
<dbReference type="PANTHER" id="PTHR12992">
    <property type="entry name" value="NUDIX HYDROLASE"/>
    <property type="match status" value="1"/>
</dbReference>
<keyword evidence="6" id="KW-0464">Manganese</keyword>
<comment type="cofactor">
    <cofactor evidence="2">
        <name>Mg(2+)</name>
        <dbReference type="ChEBI" id="CHEBI:18420"/>
    </cofactor>
</comment>
<evidence type="ECO:0000256" key="3">
    <source>
        <dbReference type="ARBA" id="ARBA00022723"/>
    </source>
</evidence>
<dbReference type="EMBL" id="FOLE01000001">
    <property type="protein sequence ID" value="SFB85627.1"/>
    <property type="molecule type" value="Genomic_DNA"/>
</dbReference>
<evidence type="ECO:0000256" key="4">
    <source>
        <dbReference type="ARBA" id="ARBA00022801"/>
    </source>
</evidence>
<accession>A0A1I1EF19</accession>
<dbReference type="STRING" id="927664.SAMN05421780_101777"/>
<organism evidence="8 9">
    <name type="scientific">Flexibacter flexilis DSM 6793</name>
    <dbReference type="NCBI Taxonomy" id="927664"/>
    <lineage>
        <taxon>Bacteria</taxon>
        <taxon>Pseudomonadati</taxon>
        <taxon>Bacteroidota</taxon>
        <taxon>Cytophagia</taxon>
        <taxon>Cytophagales</taxon>
        <taxon>Flexibacteraceae</taxon>
        <taxon>Flexibacter</taxon>
    </lineage>
</organism>
<dbReference type="GO" id="GO:0046872">
    <property type="term" value="F:metal ion binding"/>
    <property type="evidence" value="ECO:0007669"/>
    <property type="project" value="UniProtKB-KW"/>
</dbReference>
<evidence type="ECO:0000313" key="9">
    <source>
        <dbReference type="Proteomes" id="UP000199514"/>
    </source>
</evidence>
<sequence length="209" mass="23658">MPLLDTLAQRLQQDLPAQAAHKLMESQARFRQGLSWKPNDKTRQSAVLILLYPHQDSLFFPLTLRHVYKGAHSGQVSLPGGRREEQDRDLVATALRETHEEIGVVPENVQVIGQLTELFVPASNFMIQPFVGYVAERPTFQPDAHEVAQLFETDLQQLTEPFRVKKTLLTVGENIELEAPYFDLHGQIVWGATAMILSELKQILLQSSH</sequence>
<dbReference type="GO" id="GO:0010945">
    <property type="term" value="F:coenzyme A diphosphatase activity"/>
    <property type="evidence" value="ECO:0007669"/>
    <property type="project" value="InterPro"/>
</dbReference>
<dbReference type="CDD" id="cd03426">
    <property type="entry name" value="NUDIX_CoAse_Nudt7"/>
    <property type="match status" value="1"/>
</dbReference>
<feature type="domain" description="Nudix hydrolase" evidence="7">
    <location>
        <begin position="42"/>
        <end position="177"/>
    </location>
</feature>
<keyword evidence="5" id="KW-0460">Magnesium</keyword>
<evidence type="ECO:0000256" key="5">
    <source>
        <dbReference type="ARBA" id="ARBA00022842"/>
    </source>
</evidence>
<dbReference type="InterPro" id="IPR000086">
    <property type="entry name" value="NUDIX_hydrolase_dom"/>
</dbReference>
<proteinExistence type="predicted"/>